<evidence type="ECO:0000256" key="4">
    <source>
        <dbReference type="ARBA" id="ARBA00022692"/>
    </source>
</evidence>
<dbReference type="GO" id="GO:0005886">
    <property type="term" value="C:plasma membrane"/>
    <property type="evidence" value="ECO:0007669"/>
    <property type="project" value="UniProtKB-SubCell"/>
</dbReference>
<feature type="transmembrane region" description="Helical" evidence="7">
    <location>
        <begin position="388"/>
        <end position="411"/>
    </location>
</feature>
<dbReference type="PANTHER" id="PTHR23501">
    <property type="entry name" value="MAJOR FACILITATOR SUPERFAMILY"/>
    <property type="match status" value="1"/>
</dbReference>
<evidence type="ECO:0000256" key="6">
    <source>
        <dbReference type="ARBA" id="ARBA00023136"/>
    </source>
</evidence>
<keyword evidence="2" id="KW-0813">Transport</keyword>
<dbReference type="Gene3D" id="1.20.1720.10">
    <property type="entry name" value="Multidrug resistance protein D"/>
    <property type="match status" value="1"/>
</dbReference>
<protein>
    <recommendedName>
        <fullName evidence="8">Major facilitator superfamily (MFS) profile domain-containing protein</fullName>
    </recommendedName>
</protein>
<feature type="transmembrane region" description="Helical" evidence="7">
    <location>
        <begin position="57"/>
        <end position="75"/>
    </location>
</feature>
<keyword evidence="3" id="KW-1003">Cell membrane</keyword>
<dbReference type="Pfam" id="PF07690">
    <property type="entry name" value="MFS_1"/>
    <property type="match status" value="1"/>
</dbReference>
<feature type="transmembrane region" description="Helical" evidence="7">
    <location>
        <begin position="296"/>
        <end position="320"/>
    </location>
</feature>
<dbReference type="RefSeq" id="WP_149402083.1">
    <property type="nucleotide sequence ID" value="NZ_BIXY01000037.1"/>
</dbReference>
<dbReference type="InterPro" id="IPR004638">
    <property type="entry name" value="EmrB-like"/>
</dbReference>
<name>A0A5A5TCQ1_9CHLR</name>
<feature type="transmembrane region" description="Helical" evidence="7">
    <location>
        <begin position="332"/>
        <end position="351"/>
    </location>
</feature>
<dbReference type="CDD" id="cd17502">
    <property type="entry name" value="MFS_Azr1_MDR_like"/>
    <property type="match status" value="1"/>
</dbReference>
<dbReference type="InterPro" id="IPR020846">
    <property type="entry name" value="MFS_dom"/>
</dbReference>
<dbReference type="OrthoDB" id="147815at2"/>
<evidence type="ECO:0000313" key="9">
    <source>
        <dbReference type="EMBL" id="GCF09127.1"/>
    </source>
</evidence>
<evidence type="ECO:0000256" key="5">
    <source>
        <dbReference type="ARBA" id="ARBA00022989"/>
    </source>
</evidence>
<sequence>MSHSATAEIHSLPRLRGFALISVMIALMLTLFLEALDQTIVGTAMPRIIAELHGLDRYSWVVTAYILASMTMIPIVGKLSDQFGRKWFLLIGTTLFLLGSMLAGASQSMNQLILFRAVQGLGSGIGMALIGTIMADLFPPEQRAKWSGLFGLVYGVSNLFGPTIGGWFAEHGPLLGNLITDATRWRWVFYINLPIGLIAVASLLIFLPANLSVRTSGWNGWQSLRSIDFLGALLCAAATICLMLGLTWGGEQASAWVSPQVLSILAASILLFVLFISTERKAHEPILPLDLFRDPIFSTSALLSLLQNMVLLGLALYLPLFFQGVLAVSPTNAGLVMTPFSVSMVIGAILSTQMIGKLNRYRIVGIIAALLMSIGVFLITFMNPATGVALAIAILILTGIGIGPFFSLPMLVVQNALPAERLGIGTAGLRYLGQLGASLGIAIVGTVVSSSTSGDLMSHLPTTVVSKAALSSALQHGFIVVLVFSIIALIATFFLKDTTLKQEQRTVASENVVPTPEEALI</sequence>
<dbReference type="NCBIfam" id="TIGR00711">
    <property type="entry name" value="efflux_EmrB"/>
    <property type="match status" value="1"/>
</dbReference>
<dbReference type="InterPro" id="IPR005829">
    <property type="entry name" value="Sugar_transporter_CS"/>
</dbReference>
<evidence type="ECO:0000259" key="8">
    <source>
        <dbReference type="PROSITE" id="PS50850"/>
    </source>
</evidence>
<dbReference type="GO" id="GO:0022857">
    <property type="term" value="F:transmembrane transporter activity"/>
    <property type="evidence" value="ECO:0007669"/>
    <property type="project" value="InterPro"/>
</dbReference>
<dbReference type="InterPro" id="IPR036259">
    <property type="entry name" value="MFS_trans_sf"/>
</dbReference>
<dbReference type="InterPro" id="IPR011701">
    <property type="entry name" value="MFS"/>
</dbReference>
<feature type="transmembrane region" description="Helical" evidence="7">
    <location>
        <begin position="18"/>
        <end position="37"/>
    </location>
</feature>
<evidence type="ECO:0000313" key="10">
    <source>
        <dbReference type="Proteomes" id="UP000322530"/>
    </source>
</evidence>
<gene>
    <name evidence="9" type="ORF">KDI_26910</name>
</gene>
<dbReference type="Proteomes" id="UP000322530">
    <property type="component" value="Unassembled WGS sequence"/>
</dbReference>
<evidence type="ECO:0000256" key="7">
    <source>
        <dbReference type="SAM" id="Phobius"/>
    </source>
</evidence>
<keyword evidence="4 7" id="KW-0812">Transmembrane</keyword>
<comment type="subcellular location">
    <subcellularLocation>
        <location evidence="1">Cell membrane</location>
        <topology evidence="1">Multi-pass membrane protein</topology>
    </subcellularLocation>
</comment>
<feature type="transmembrane region" description="Helical" evidence="7">
    <location>
        <begin position="189"/>
        <end position="209"/>
    </location>
</feature>
<evidence type="ECO:0000256" key="3">
    <source>
        <dbReference type="ARBA" id="ARBA00022475"/>
    </source>
</evidence>
<keyword evidence="6 7" id="KW-0472">Membrane</keyword>
<accession>A0A5A5TCQ1</accession>
<dbReference type="EMBL" id="BIXY01000037">
    <property type="protein sequence ID" value="GCF09127.1"/>
    <property type="molecule type" value="Genomic_DNA"/>
</dbReference>
<feature type="domain" description="Major facilitator superfamily (MFS) profile" evidence="8">
    <location>
        <begin position="23"/>
        <end position="500"/>
    </location>
</feature>
<feature type="transmembrane region" description="Helical" evidence="7">
    <location>
        <begin position="117"/>
        <end position="137"/>
    </location>
</feature>
<dbReference type="PANTHER" id="PTHR23501:SF197">
    <property type="entry name" value="COMD"/>
    <property type="match status" value="1"/>
</dbReference>
<evidence type="ECO:0000256" key="1">
    <source>
        <dbReference type="ARBA" id="ARBA00004651"/>
    </source>
</evidence>
<feature type="transmembrane region" description="Helical" evidence="7">
    <location>
        <begin position="363"/>
        <end position="382"/>
    </location>
</feature>
<evidence type="ECO:0000256" key="2">
    <source>
        <dbReference type="ARBA" id="ARBA00022448"/>
    </source>
</evidence>
<dbReference type="SUPFAM" id="SSF103473">
    <property type="entry name" value="MFS general substrate transporter"/>
    <property type="match status" value="1"/>
</dbReference>
<feature type="transmembrane region" description="Helical" evidence="7">
    <location>
        <begin position="149"/>
        <end position="169"/>
    </location>
</feature>
<keyword evidence="5 7" id="KW-1133">Transmembrane helix</keyword>
<feature type="transmembrane region" description="Helical" evidence="7">
    <location>
        <begin position="87"/>
        <end position="105"/>
    </location>
</feature>
<feature type="transmembrane region" description="Helical" evidence="7">
    <location>
        <begin position="473"/>
        <end position="495"/>
    </location>
</feature>
<keyword evidence="10" id="KW-1185">Reference proteome</keyword>
<organism evidence="9 10">
    <name type="scientific">Dictyobacter arantiisoli</name>
    <dbReference type="NCBI Taxonomy" id="2014874"/>
    <lineage>
        <taxon>Bacteria</taxon>
        <taxon>Bacillati</taxon>
        <taxon>Chloroflexota</taxon>
        <taxon>Ktedonobacteria</taxon>
        <taxon>Ktedonobacterales</taxon>
        <taxon>Dictyobacteraceae</taxon>
        <taxon>Dictyobacter</taxon>
    </lineage>
</organism>
<dbReference type="PROSITE" id="PS50850">
    <property type="entry name" value="MFS"/>
    <property type="match status" value="1"/>
</dbReference>
<feature type="transmembrane region" description="Helical" evidence="7">
    <location>
        <begin position="229"/>
        <end position="250"/>
    </location>
</feature>
<dbReference type="Gene3D" id="1.20.1250.20">
    <property type="entry name" value="MFS general substrate transporter like domains"/>
    <property type="match status" value="1"/>
</dbReference>
<feature type="transmembrane region" description="Helical" evidence="7">
    <location>
        <begin position="256"/>
        <end position="276"/>
    </location>
</feature>
<proteinExistence type="predicted"/>
<dbReference type="AlphaFoldDB" id="A0A5A5TCQ1"/>
<dbReference type="PROSITE" id="PS00216">
    <property type="entry name" value="SUGAR_TRANSPORT_1"/>
    <property type="match status" value="1"/>
</dbReference>
<dbReference type="PRINTS" id="PR01036">
    <property type="entry name" value="TCRTETB"/>
</dbReference>
<reference evidence="9 10" key="1">
    <citation type="submission" date="2019-01" db="EMBL/GenBank/DDBJ databases">
        <title>Draft genome sequence of Dictyobacter sp. Uno17.</title>
        <authorList>
            <person name="Wang C.M."/>
            <person name="Zheng Y."/>
            <person name="Sakai Y."/>
            <person name="Abe K."/>
            <person name="Yokota A."/>
            <person name="Yabe S."/>
        </authorList>
    </citation>
    <scope>NUCLEOTIDE SEQUENCE [LARGE SCALE GENOMIC DNA]</scope>
    <source>
        <strain evidence="9 10">Uno17</strain>
    </source>
</reference>
<feature type="transmembrane region" description="Helical" evidence="7">
    <location>
        <begin position="431"/>
        <end position="453"/>
    </location>
</feature>
<comment type="caution">
    <text evidence="9">The sequence shown here is derived from an EMBL/GenBank/DDBJ whole genome shotgun (WGS) entry which is preliminary data.</text>
</comment>